<dbReference type="InterPro" id="IPR038135">
    <property type="entry name" value="Methylthiotransferase_N_sf"/>
</dbReference>
<comment type="function">
    <text evidence="9">Catalyzes the methylthiolation of an aspartic acid residue of ribosomal protein uS12.</text>
</comment>
<reference evidence="14 16" key="2">
    <citation type="submission" date="2022-03" db="EMBL/GenBank/DDBJ databases">
        <title>Metagenome-assembled genomes from swine fecal metagenomes.</title>
        <authorList>
            <person name="Holman D.B."/>
            <person name="Kommadath A."/>
        </authorList>
    </citation>
    <scope>NUCLEOTIDE SEQUENCE [LARGE SCALE GENOMIC DNA]</scope>
    <source>
        <strain evidence="14">SUG147</strain>
    </source>
</reference>
<evidence type="ECO:0000256" key="6">
    <source>
        <dbReference type="ARBA" id="ARBA00022723"/>
    </source>
</evidence>
<dbReference type="Proteomes" id="UP001139365">
    <property type="component" value="Unassembled WGS sequence"/>
</dbReference>
<accession>R6U500</accession>
<evidence type="ECO:0000313" key="14">
    <source>
        <dbReference type="EMBL" id="MCI5756339.1"/>
    </source>
</evidence>
<dbReference type="InterPro" id="IPR012340">
    <property type="entry name" value="NA-bd_OB-fold"/>
</dbReference>
<dbReference type="InterPro" id="IPR006638">
    <property type="entry name" value="Elp3/MiaA/NifB-like_rSAM"/>
</dbReference>
<reference evidence="13" key="1">
    <citation type="submission" date="2012-11" db="EMBL/GenBank/DDBJ databases">
        <title>Dependencies among metagenomic species, viruses, plasmids and units of genetic variation.</title>
        <authorList>
            <person name="Nielsen H.B."/>
            <person name="Almeida M."/>
            <person name="Juncker A.S."/>
            <person name="Rasmussen S."/>
            <person name="Li J."/>
            <person name="Sunagawa S."/>
            <person name="Plichta D."/>
            <person name="Gautier L."/>
            <person name="Le Chatelier E."/>
            <person name="Peletier E."/>
            <person name="Bonde I."/>
            <person name="Nielsen T."/>
            <person name="Manichanh C."/>
            <person name="Arumugam M."/>
            <person name="Batto J."/>
            <person name="Santos M.B.Q.D."/>
            <person name="Blom N."/>
            <person name="Borruel N."/>
            <person name="Burgdorf K.S."/>
            <person name="Boumezbeur F."/>
            <person name="Casellas F."/>
            <person name="Dore J."/>
            <person name="Guarner F."/>
            <person name="Hansen T."/>
            <person name="Hildebrand F."/>
            <person name="Kaas R.S."/>
            <person name="Kennedy S."/>
            <person name="Kristiansen K."/>
            <person name="Kultima J.R."/>
            <person name="Leonard P."/>
            <person name="Levenez F."/>
            <person name="Lund O."/>
            <person name="Moumen B."/>
            <person name="Le Paslier D."/>
            <person name="Pons N."/>
            <person name="Pedersen O."/>
            <person name="Prifti E."/>
            <person name="Qin J."/>
            <person name="Raes J."/>
            <person name="Tap J."/>
            <person name="Tims S."/>
            <person name="Ussery D.W."/>
            <person name="Yamada T."/>
            <person name="MetaHit consortium"/>
            <person name="Renault P."/>
            <person name="Sicheritz-Ponten T."/>
            <person name="Bork P."/>
            <person name="Wang J."/>
            <person name="Brunak S."/>
            <person name="Ehrlich S.D."/>
        </authorList>
    </citation>
    <scope>NUCLEOTIDE SEQUENCE [LARGE SCALE GENOMIC DNA]</scope>
</reference>
<dbReference type="EMBL" id="JALEMU010000137">
    <property type="protein sequence ID" value="MCI5756339.1"/>
    <property type="molecule type" value="Genomic_DNA"/>
</dbReference>
<evidence type="ECO:0000259" key="10">
    <source>
        <dbReference type="PROSITE" id="PS50926"/>
    </source>
</evidence>
<dbReference type="EMBL" id="CBFW010000419">
    <property type="protein sequence ID" value="CDC77114.1"/>
    <property type="molecule type" value="Genomic_DNA"/>
</dbReference>
<dbReference type="PANTHER" id="PTHR43837:SF1">
    <property type="entry name" value="RIBOSOMAL PROTEIN US12 METHYLTHIOTRANSFERASE RIMO"/>
    <property type="match status" value="1"/>
</dbReference>
<dbReference type="GO" id="GO:0005840">
    <property type="term" value="C:ribosome"/>
    <property type="evidence" value="ECO:0007669"/>
    <property type="project" value="UniProtKB-KW"/>
</dbReference>
<dbReference type="FunFam" id="3.80.30.20:FF:000001">
    <property type="entry name" value="tRNA-2-methylthio-N(6)-dimethylallyladenosine synthase 2"/>
    <property type="match status" value="1"/>
</dbReference>
<feature type="binding site" evidence="9">
    <location>
        <position position="83"/>
    </location>
    <ligand>
        <name>[4Fe-4S] cluster</name>
        <dbReference type="ChEBI" id="CHEBI:49883"/>
        <label>1</label>
    </ligand>
</feature>
<evidence type="ECO:0000313" key="13">
    <source>
        <dbReference type="EMBL" id="CDC77114.1"/>
    </source>
</evidence>
<dbReference type="HAMAP" id="MF_01865">
    <property type="entry name" value="MTTase_RimO"/>
    <property type="match status" value="1"/>
</dbReference>
<dbReference type="Pfam" id="PF00919">
    <property type="entry name" value="UPF0004"/>
    <property type="match status" value="1"/>
</dbReference>
<feature type="domain" description="Radical SAM core" evidence="12">
    <location>
        <begin position="142"/>
        <end position="372"/>
    </location>
</feature>
<proteinExistence type="inferred from homology"/>
<keyword evidence="2 9" id="KW-0004">4Fe-4S</keyword>
<protein>
    <recommendedName>
        <fullName evidence="9">Ribosomal protein uS12 methylthiotransferase RimO</fullName>
        <shortName evidence="9">uS12 MTTase</shortName>
        <shortName evidence="9">uS12 methylthiotransferase</shortName>
        <ecNumber evidence="9">2.8.4.4</ecNumber>
    </recommendedName>
    <alternativeName>
        <fullName evidence="9">Ribosomal protein uS12 (aspartate-C(3))-methylthiotransferase</fullName>
    </alternativeName>
    <alternativeName>
        <fullName evidence="9">Ribosome maturation factor RimO</fullName>
    </alternativeName>
</protein>
<feature type="binding site" evidence="9">
    <location>
        <position position="160"/>
    </location>
    <ligand>
        <name>[4Fe-4S] cluster</name>
        <dbReference type="ChEBI" id="CHEBI:49883"/>
        <label>2</label>
        <note>4Fe-4S-S-AdoMet</note>
    </ligand>
</feature>
<organism evidence="13 15">
    <name type="scientific">Candidatus Colimorpha enterica</name>
    <dbReference type="NCBI Taxonomy" id="3083063"/>
    <lineage>
        <taxon>Bacteria</taxon>
        <taxon>Pseudomonadati</taxon>
        <taxon>Bacteroidota</taxon>
        <taxon>Bacteroidia</taxon>
        <taxon>Bacteroidales</taxon>
        <taxon>Candidatus Colimorpha</taxon>
    </lineage>
</organism>
<dbReference type="PROSITE" id="PS51918">
    <property type="entry name" value="RADICAL_SAM"/>
    <property type="match status" value="1"/>
</dbReference>
<evidence type="ECO:0000256" key="5">
    <source>
        <dbReference type="ARBA" id="ARBA00022691"/>
    </source>
</evidence>
<evidence type="ECO:0000256" key="3">
    <source>
        <dbReference type="ARBA" id="ARBA00022490"/>
    </source>
</evidence>
<evidence type="ECO:0000259" key="12">
    <source>
        <dbReference type="PROSITE" id="PS51918"/>
    </source>
</evidence>
<dbReference type="InterPro" id="IPR005840">
    <property type="entry name" value="Ribosomal_uS12_MeSTrfase_RimO"/>
</dbReference>
<name>R6U500_9BACT</name>
<dbReference type="GO" id="GO:0005829">
    <property type="term" value="C:cytosol"/>
    <property type="evidence" value="ECO:0007669"/>
    <property type="project" value="TreeGrafter"/>
</dbReference>
<dbReference type="InterPro" id="IPR023404">
    <property type="entry name" value="rSAM_horseshoe"/>
</dbReference>
<feature type="binding site" evidence="9">
    <location>
        <position position="13"/>
    </location>
    <ligand>
        <name>[4Fe-4S] cluster</name>
        <dbReference type="ChEBI" id="CHEBI:49883"/>
        <label>1</label>
    </ligand>
</feature>
<feature type="binding site" evidence="9">
    <location>
        <position position="163"/>
    </location>
    <ligand>
        <name>[4Fe-4S] cluster</name>
        <dbReference type="ChEBI" id="CHEBI:49883"/>
        <label>2</label>
        <note>4Fe-4S-S-AdoMet</note>
    </ligand>
</feature>
<dbReference type="EC" id="2.8.4.4" evidence="9"/>
<dbReference type="PANTHER" id="PTHR43837">
    <property type="entry name" value="RIBOSOMAL PROTEIN S12 METHYLTHIOTRANSFERASE RIMO"/>
    <property type="match status" value="1"/>
</dbReference>
<dbReference type="SFLD" id="SFLDG01082">
    <property type="entry name" value="B12-binding_domain_containing"/>
    <property type="match status" value="1"/>
</dbReference>
<dbReference type="SMART" id="SM00729">
    <property type="entry name" value="Elp3"/>
    <property type="match status" value="1"/>
</dbReference>
<dbReference type="PROSITE" id="PS50926">
    <property type="entry name" value="TRAM"/>
    <property type="match status" value="1"/>
</dbReference>
<evidence type="ECO:0000259" key="11">
    <source>
        <dbReference type="PROSITE" id="PS51449"/>
    </source>
</evidence>
<evidence type="ECO:0000256" key="7">
    <source>
        <dbReference type="ARBA" id="ARBA00023004"/>
    </source>
</evidence>
<keyword evidence="4 9" id="KW-0808">Transferase</keyword>
<comment type="function">
    <text evidence="1">Catalyzes the methylthiolation of N6-(dimethylallyl)adenosine (i(6)A), leading to the formation of 2-methylthio-N6-(dimethylallyl)adenosine (ms(2)i(6)A) at position 37 in tRNAs that read codons beginning with uridine.</text>
</comment>
<feature type="binding site" evidence="9">
    <location>
        <position position="49"/>
    </location>
    <ligand>
        <name>[4Fe-4S] cluster</name>
        <dbReference type="ChEBI" id="CHEBI:49883"/>
        <label>1</label>
    </ligand>
</feature>
<keyword evidence="6 9" id="KW-0479">Metal-binding</keyword>
<evidence type="ECO:0000256" key="9">
    <source>
        <dbReference type="HAMAP-Rule" id="MF_01865"/>
    </source>
</evidence>
<keyword evidence="3 9" id="KW-0963">Cytoplasm</keyword>
<dbReference type="Gene3D" id="3.80.30.20">
    <property type="entry name" value="tm_1862 like domain"/>
    <property type="match status" value="1"/>
</dbReference>
<dbReference type="GO" id="GO:0103039">
    <property type="term" value="F:protein methylthiotransferase activity"/>
    <property type="evidence" value="ECO:0007669"/>
    <property type="project" value="UniProtKB-EC"/>
</dbReference>
<dbReference type="Proteomes" id="UP000017938">
    <property type="component" value="Unassembled WGS sequence"/>
</dbReference>
<keyword evidence="7 9" id="KW-0408">Iron</keyword>
<dbReference type="InterPro" id="IPR013848">
    <property type="entry name" value="Methylthiotransferase_N"/>
</dbReference>
<dbReference type="SFLD" id="SFLDG01061">
    <property type="entry name" value="methylthiotransferase"/>
    <property type="match status" value="1"/>
</dbReference>
<gene>
    <name evidence="9 14" type="primary">rimO</name>
    <name evidence="13" type="ORF">BN580_00296</name>
    <name evidence="14" type="ORF">MR241_08630</name>
</gene>
<sequence length="442" mass="49979">MRKPKIGFISLGCPKNQIDTEVMLKELADAGYEITAEDISADIIIVNTCAFIESAKKEAIDNILDVAWLKKHRKLKGIICCGCLAERYREEVFTELPEVDAVVGTGSIHNIVKAVEEVWAGRRYISCEKNECLRLGGERIVTTPEYTAYIKIAEGCDNRCSYCAIPLIRGGFRSRPIEDIAAEAKELEALGVKELVIVAQDTTRYGLDIYGEYSLARLIKALTAETKIPWFRLLYCYPDKITDELITEIRENPRVLKYIDLPIQHISDRMLKAMNRHGDGALVRDTVKRLREGVPGIVLRTTAIVGFPGETEEDYNELCEYIKEAEFDRFGAFTYSREEGTPAYDLPDQIDEQVKQDRLDGIMAIQLDIHEKLNEKKLGKTVKVLCEGFDPVAETFYGRSEADAPDIDGKVYFTSKRKPAEGEFVKVRITDAIDYDLYGEQI</sequence>
<comment type="subcellular location">
    <subcellularLocation>
        <location evidence="9">Cytoplasm</location>
    </subcellularLocation>
</comment>
<feature type="binding site" evidence="9">
    <location>
        <position position="156"/>
    </location>
    <ligand>
        <name>[4Fe-4S] cluster</name>
        <dbReference type="ChEBI" id="CHEBI:49883"/>
        <label>2</label>
        <note>4Fe-4S-S-AdoMet</note>
    </ligand>
</feature>
<evidence type="ECO:0000256" key="1">
    <source>
        <dbReference type="ARBA" id="ARBA00003234"/>
    </source>
</evidence>
<dbReference type="FunFam" id="3.40.50.12160:FF:000003">
    <property type="entry name" value="CDK5 regulatory subunit-associated protein 1"/>
    <property type="match status" value="1"/>
</dbReference>
<dbReference type="STRING" id="1263015.BN580_00296"/>
<dbReference type="SFLD" id="SFLDS00029">
    <property type="entry name" value="Radical_SAM"/>
    <property type="match status" value="1"/>
</dbReference>
<dbReference type="Pfam" id="PF18693">
    <property type="entry name" value="TRAM_2"/>
    <property type="match status" value="1"/>
</dbReference>
<evidence type="ECO:0000256" key="8">
    <source>
        <dbReference type="ARBA" id="ARBA00023014"/>
    </source>
</evidence>
<dbReference type="Pfam" id="PF04055">
    <property type="entry name" value="Radical_SAM"/>
    <property type="match status" value="1"/>
</dbReference>
<dbReference type="InterPro" id="IPR002792">
    <property type="entry name" value="TRAM_dom"/>
</dbReference>
<dbReference type="SUPFAM" id="SSF102114">
    <property type="entry name" value="Radical SAM enzymes"/>
    <property type="match status" value="1"/>
</dbReference>
<comment type="caution">
    <text evidence="13">The sequence shown here is derived from an EMBL/GenBank/DDBJ whole genome shotgun (WGS) entry which is preliminary data.</text>
</comment>
<keyword evidence="13" id="KW-0689">Ribosomal protein</keyword>
<dbReference type="PROSITE" id="PS51449">
    <property type="entry name" value="MTTASE_N"/>
    <property type="match status" value="1"/>
</dbReference>
<dbReference type="InterPro" id="IPR005839">
    <property type="entry name" value="Methylthiotransferase"/>
</dbReference>
<dbReference type="AlphaFoldDB" id="R6U500"/>
<dbReference type="SFLD" id="SFLDF00274">
    <property type="entry name" value="ribosomal_protein_S12_methylth"/>
    <property type="match status" value="1"/>
</dbReference>
<feature type="domain" description="MTTase N-terminal" evidence="11">
    <location>
        <begin position="4"/>
        <end position="120"/>
    </location>
</feature>
<dbReference type="InterPro" id="IPR007197">
    <property type="entry name" value="rSAM"/>
</dbReference>
<dbReference type="GO" id="GO:0051539">
    <property type="term" value="F:4 iron, 4 sulfur cluster binding"/>
    <property type="evidence" value="ECO:0007669"/>
    <property type="project" value="UniProtKB-UniRule"/>
</dbReference>
<evidence type="ECO:0000256" key="2">
    <source>
        <dbReference type="ARBA" id="ARBA00022485"/>
    </source>
</evidence>
<keyword evidence="8 9" id="KW-0411">Iron-sulfur</keyword>
<keyword evidence="13" id="KW-0687">Ribonucleoprotein</keyword>
<dbReference type="NCBIfam" id="TIGR00089">
    <property type="entry name" value="MiaB/RimO family radical SAM methylthiotransferase"/>
    <property type="match status" value="1"/>
</dbReference>
<evidence type="ECO:0000313" key="16">
    <source>
        <dbReference type="Proteomes" id="UP001139365"/>
    </source>
</evidence>
<dbReference type="GO" id="GO:0035599">
    <property type="term" value="F:aspartic acid methylthiotransferase activity"/>
    <property type="evidence" value="ECO:0007669"/>
    <property type="project" value="TreeGrafter"/>
</dbReference>
<dbReference type="InterPro" id="IPR058240">
    <property type="entry name" value="rSAM_sf"/>
</dbReference>
<keyword evidence="5 9" id="KW-0949">S-adenosyl-L-methionine</keyword>
<dbReference type="Gene3D" id="2.40.50.140">
    <property type="entry name" value="Nucleic acid-binding proteins"/>
    <property type="match status" value="1"/>
</dbReference>
<dbReference type="GO" id="GO:0006400">
    <property type="term" value="P:tRNA modification"/>
    <property type="evidence" value="ECO:0007669"/>
    <property type="project" value="InterPro"/>
</dbReference>
<evidence type="ECO:0000256" key="4">
    <source>
        <dbReference type="ARBA" id="ARBA00022679"/>
    </source>
</evidence>
<comment type="cofactor">
    <cofactor evidence="9">
        <name>[4Fe-4S] cluster</name>
        <dbReference type="ChEBI" id="CHEBI:49883"/>
    </cofactor>
    <text evidence="9">Binds 2 [4Fe-4S] clusters. One cluster is coordinated with 3 cysteines and an exchangeable S-adenosyl-L-methionine.</text>
</comment>
<feature type="domain" description="TRAM" evidence="10">
    <location>
        <begin position="375"/>
        <end position="442"/>
    </location>
</feature>
<comment type="catalytic activity">
    <reaction evidence="9">
        <text>L-aspartate(89)-[ribosomal protein uS12]-hydrogen + (sulfur carrier)-SH + AH2 + 2 S-adenosyl-L-methionine = 3-methylsulfanyl-L-aspartate(89)-[ribosomal protein uS12]-hydrogen + (sulfur carrier)-H + 5'-deoxyadenosine + L-methionine + A + S-adenosyl-L-homocysteine + 2 H(+)</text>
        <dbReference type="Rhea" id="RHEA:37087"/>
        <dbReference type="Rhea" id="RHEA-COMP:10460"/>
        <dbReference type="Rhea" id="RHEA-COMP:10461"/>
        <dbReference type="Rhea" id="RHEA-COMP:14737"/>
        <dbReference type="Rhea" id="RHEA-COMP:14739"/>
        <dbReference type="ChEBI" id="CHEBI:13193"/>
        <dbReference type="ChEBI" id="CHEBI:15378"/>
        <dbReference type="ChEBI" id="CHEBI:17319"/>
        <dbReference type="ChEBI" id="CHEBI:17499"/>
        <dbReference type="ChEBI" id="CHEBI:29917"/>
        <dbReference type="ChEBI" id="CHEBI:29961"/>
        <dbReference type="ChEBI" id="CHEBI:57844"/>
        <dbReference type="ChEBI" id="CHEBI:57856"/>
        <dbReference type="ChEBI" id="CHEBI:59789"/>
        <dbReference type="ChEBI" id="CHEBI:64428"/>
        <dbReference type="ChEBI" id="CHEBI:73599"/>
        <dbReference type="EC" id="2.8.4.4"/>
    </reaction>
</comment>
<dbReference type="NCBIfam" id="TIGR01125">
    <property type="entry name" value="30S ribosomal protein S12 methylthiotransferase RimO"/>
    <property type="match status" value="1"/>
</dbReference>
<comment type="similarity">
    <text evidence="9">Belongs to the methylthiotransferase family. RimO subfamily.</text>
</comment>
<dbReference type="InterPro" id="IPR020612">
    <property type="entry name" value="Methylthiotransferase_CS"/>
</dbReference>
<dbReference type="PROSITE" id="PS01278">
    <property type="entry name" value="MTTASE_RADICAL"/>
    <property type="match status" value="1"/>
</dbReference>
<dbReference type="CDD" id="cd01335">
    <property type="entry name" value="Radical_SAM"/>
    <property type="match status" value="1"/>
</dbReference>
<dbReference type="GO" id="GO:0046872">
    <property type="term" value="F:metal ion binding"/>
    <property type="evidence" value="ECO:0007669"/>
    <property type="project" value="UniProtKB-KW"/>
</dbReference>
<evidence type="ECO:0000313" key="15">
    <source>
        <dbReference type="Proteomes" id="UP000017938"/>
    </source>
</evidence>
<dbReference type="Gene3D" id="3.40.50.12160">
    <property type="entry name" value="Methylthiotransferase, N-terminal domain"/>
    <property type="match status" value="1"/>
</dbReference>